<dbReference type="Pfam" id="PF00595">
    <property type="entry name" value="PDZ"/>
    <property type="match status" value="1"/>
</dbReference>
<evidence type="ECO:0000256" key="1">
    <source>
        <dbReference type="SAM" id="MobiDB-lite"/>
    </source>
</evidence>
<dbReference type="AlphaFoldDB" id="A0AAV5C8I5"/>
<evidence type="ECO:0000313" key="4">
    <source>
        <dbReference type="Proteomes" id="UP001054889"/>
    </source>
</evidence>
<reference evidence="3" key="2">
    <citation type="submission" date="2021-12" db="EMBL/GenBank/DDBJ databases">
        <title>Resequencing data analysis of finger millet.</title>
        <authorList>
            <person name="Hatakeyama M."/>
            <person name="Aluri S."/>
            <person name="Balachadran M.T."/>
            <person name="Sivarajan S.R."/>
            <person name="Poveda L."/>
            <person name="Shimizu-Inatsugi R."/>
            <person name="Schlapbach R."/>
            <person name="Sreeman S.M."/>
            <person name="Shimizu K.K."/>
        </authorList>
    </citation>
    <scope>NUCLEOTIDE SEQUENCE</scope>
</reference>
<proteinExistence type="predicted"/>
<dbReference type="PANTHER" id="PTHR47389:SF5">
    <property type="entry name" value="OS09G0436700 PROTEIN"/>
    <property type="match status" value="1"/>
</dbReference>
<evidence type="ECO:0000313" key="3">
    <source>
        <dbReference type="EMBL" id="GJM94597.1"/>
    </source>
</evidence>
<feature type="domain" description="PDZ" evidence="2">
    <location>
        <begin position="273"/>
        <end position="321"/>
    </location>
</feature>
<evidence type="ECO:0000259" key="2">
    <source>
        <dbReference type="Pfam" id="PF00595"/>
    </source>
</evidence>
<dbReference type="SUPFAM" id="SSF50156">
    <property type="entry name" value="PDZ domain-like"/>
    <property type="match status" value="1"/>
</dbReference>
<feature type="region of interest" description="Disordered" evidence="1">
    <location>
        <begin position="1"/>
        <end position="27"/>
    </location>
</feature>
<gene>
    <name evidence="3" type="primary">ga11258</name>
    <name evidence="3" type="ORF">PR202_ga11258</name>
</gene>
<sequence>MGDMEAATAASASAATEQASSSETSSAVSSPLRAPYIHREVIGVNKWGRDVLEPFIKINPAIVDTFGKHEAKHFAKRRNQLNLVTLDENVPRSRLKFSRFESIHDHESVTEMFLKVAKVVFGLSSYIDGNLLKWTSGFLIEWDKNSRIGTILTSAFLICSKSKSFDDDILGTDEYAPHAEVYAHLLDKHDTVVNAELIKYHKHYNFALYKIKIDAVAGIPPFSEVQAAFSRITTCSLVVRSTSCVARLHAGMKFSAIKFLDPIHREKIIRKCDIDTGLIVIEVSEGSVVEKVGIRNGDVIMCWNGESVSTTIEEKAHIVAMEDRGPDSEKKPEKTRLAPISVTALFARNRVLYE</sequence>
<protein>
    <recommendedName>
        <fullName evidence="2">PDZ domain-containing protein</fullName>
    </recommendedName>
</protein>
<dbReference type="EMBL" id="BQKI01000005">
    <property type="protein sequence ID" value="GJM94597.1"/>
    <property type="molecule type" value="Genomic_DNA"/>
</dbReference>
<dbReference type="Proteomes" id="UP001054889">
    <property type="component" value="Unassembled WGS sequence"/>
</dbReference>
<accession>A0AAV5C8I5</accession>
<organism evidence="3 4">
    <name type="scientific">Eleusine coracana subsp. coracana</name>
    <dbReference type="NCBI Taxonomy" id="191504"/>
    <lineage>
        <taxon>Eukaryota</taxon>
        <taxon>Viridiplantae</taxon>
        <taxon>Streptophyta</taxon>
        <taxon>Embryophyta</taxon>
        <taxon>Tracheophyta</taxon>
        <taxon>Spermatophyta</taxon>
        <taxon>Magnoliopsida</taxon>
        <taxon>Liliopsida</taxon>
        <taxon>Poales</taxon>
        <taxon>Poaceae</taxon>
        <taxon>PACMAD clade</taxon>
        <taxon>Chloridoideae</taxon>
        <taxon>Cynodonteae</taxon>
        <taxon>Eleusininae</taxon>
        <taxon>Eleusine</taxon>
    </lineage>
</organism>
<dbReference type="Gene3D" id="2.30.42.10">
    <property type="match status" value="1"/>
</dbReference>
<comment type="caution">
    <text evidence="3">The sequence shown here is derived from an EMBL/GenBank/DDBJ whole genome shotgun (WGS) entry which is preliminary data.</text>
</comment>
<reference evidence="3" key="1">
    <citation type="journal article" date="2018" name="DNA Res.">
        <title>Multiple hybrid de novo genome assembly of finger millet, an orphan allotetraploid crop.</title>
        <authorList>
            <person name="Hatakeyama M."/>
            <person name="Aluri S."/>
            <person name="Balachadran M.T."/>
            <person name="Sivarajan S.R."/>
            <person name="Patrignani A."/>
            <person name="Gruter S."/>
            <person name="Poveda L."/>
            <person name="Shimizu-Inatsugi R."/>
            <person name="Baeten J."/>
            <person name="Francoijs K.J."/>
            <person name="Nataraja K.N."/>
            <person name="Reddy Y.A.N."/>
            <person name="Phadnis S."/>
            <person name="Ravikumar R.L."/>
            <person name="Schlapbach R."/>
            <person name="Sreeman S.M."/>
            <person name="Shimizu K.K."/>
        </authorList>
    </citation>
    <scope>NUCLEOTIDE SEQUENCE</scope>
</reference>
<dbReference type="InterPro" id="IPR036034">
    <property type="entry name" value="PDZ_sf"/>
</dbReference>
<keyword evidence="4" id="KW-1185">Reference proteome</keyword>
<name>A0AAV5C8I5_ELECO</name>
<dbReference type="PANTHER" id="PTHR47389">
    <property type="entry name" value="OS09G0436400 PROTEIN"/>
    <property type="match status" value="1"/>
</dbReference>
<dbReference type="InterPro" id="IPR001478">
    <property type="entry name" value="PDZ"/>
</dbReference>